<sequence>MSTINSWKAFIKAQEIFVNQYSEPFAIEFKKTDKTGLAHFTIEQRNPLSSIIHSLEKSFPGILQNDINIKDGYLLYNSSRSPQHTDELKEVADANYFEFDYKPCFSGHVSLKENPYKWLADINEQQPNKEGQIVATLSDIKRIDDKIQSLNGFTRSAVIGGIFKIQPSKYYIQKQYEIASSYLIQTLGIQSVSCHGHFANLIIQDIFLREPALNFIKENTAYHKSHHRLIFTIKEDLFQNFLDTRKSKKIFFSSEDKKNDKMGVILPTPINNEFHLTFESDITLSDFRFEIFHYKKVFERYFGPDSFTIKHQHIFQIDRSLFLEHFQNSVQDERFNISVEKETVSFDFTNEDELTSGIEYLSALQIADIDNKGAEHGFKIKLQYASPLLEIQEELQQIPAIKTKLSNNGLKLSFFCFFDNHDLLQLLVAKIKDSIDPLLNDNMQYVFEELQEGKLKYFLNFKQEEFEAEINSKFNYIRGEEISLWDDKKPVPFGNIIKISYPNIVIEMESMRDTICVPDTLTKVCCTLKGERDKIKRLSNTIDIIFSITKQKILNESLRDILVDSSKARSFPGDILRTAEYEKTINEIDASLLSKNINDRQKESIAKCLLANDFFLIQGPPGTGKSTAIAELIWQHIRSNISVKKEPYRILVTSETNLAVDNALDKLRAQTHLLIKPIRFGSDDKLDKEGRRFSLESLKQWVLFGNKELTEDKSATNILQDWITLIGNRARRKQTTFNSDLSEKWITYLTKANEQLRSLFFNNYIQNANVIGATCSSIGKENSEQKFTRFFSDYCNVLHTKEYDAFRHSINKNTIAALKKRNIEFDLVVQDEASKASPPELALPCLYGKKAVVIGDHRQLPPMVDTAEFIDNLKMMSKKTKDEKNRREISDLISYIKKNKEEFSVSHFEKLFVGIDKNLKSSFNVQYRMHPAINETIKQFYIADGGLECGIPDEIANSEDMSHPLNRYHGVTANKQTHVIWLDVVSPEIKSGTSRVNYGEVQAIDWLLSYFKKSPGYKNFVDYWPSGDIEQKQIGIITFYGAQAGLLNKLKDKYPEVPLRISPVDRFQGMERNIVVVSLVRSNSIAEFPNQAPNMEAYPENGYPSQESLGFAEFPNRLNVALSRAKRLLIIVGNSQHFRKHAIYNRVYETIQQHPNGAVKSFDAKSLKQ</sequence>
<dbReference type="InterPro" id="IPR027417">
    <property type="entry name" value="P-loop_NTPase"/>
</dbReference>
<dbReference type="AlphaFoldDB" id="A0A6I6GMK4"/>
<dbReference type="PANTHER" id="PTHR10887">
    <property type="entry name" value="DNA2/NAM7 HELICASE FAMILY"/>
    <property type="match status" value="1"/>
</dbReference>
<accession>A0A6I6GMK4</accession>
<feature type="domain" description="DNA2/NAM7 helicase helicase" evidence="1">
    <location>
        <begin position="597"/>
        <end position="784"/>
    </location>
</feature>
<keyword evidence="4" id="KW-1185">Reference proteome</keyword>
<dbReference type="Gene3D" id="3.40.50.300">
    <property type="entry name" value="P-loop containing nucleotide triphosphate hydrolases"/>
    <property type="match status" value="2"/>
</dbReference>
<dbReference type="GO" id="GO:0004386">
    <property type="term" value="F:helicase activity"/>
    <property type="evidence" value="ECO:0007669"/>
    <property type="project" value="InterPro"/>
</dbReference>
<dbReference type="InterPro" id="IPR041679">
    <property type="entry name" value="DNA2/NAM7-like_C"/>
</dbReference>
<feature type="domain" description="DNA2/NAM7 helicase helicase" evidence="1">
    <location>
        <begin position="817"/>
        <end position="865"/>
    </location>
</feature>
<dbReference type="PANTHER" id="PTHR10887:SF495">
    <property type="entry name" value="HELICASE SENATAXIN ISOFORM X1-RELATED"/>
    <property type="match status" value="1"/>
</dbReference>
<dbReference type="Pfam" id="PF13087">
    <property type="entry name" value="AAA_12"/>
    <property type="match status" value="1"/>
</dbReference>
<protein>
    <recommendedName>
        <fullName evidence="5">AAA family ATPase</fullName>
    </recommendedName>
</protein>
<reference evidence="3 4" key="1">
    <citation type="submission" date="2019-11" db="EMBL/GenBank/DDBJ databases">
        <authorList>
            <person name="Im W.T."/>
        </authorList>
    </citation>
    <scope>NUCLEOTIDE SEQUENCE [LARGE SCALE GENOMIC DNA]</scope>
    <source>
        <strain evidence="3 4">SB-02</strain>
    </source>
</reference>
<dbReference type="KEGG" id="fls:GLV81_13095"/>
<dbReference type="InterPro" id="IPR041677">
    <property type="entry name" value="DNA2/NAM7_AAA_11"/>
</dbReference>
<evidence type="ECO:0000259" key="1">
    <source>
        <dbReference type="Pfam" id="PF13086"/>
    </source>
</evidence>
<dbReference type="Pfam" id="PF13086">
    <property type="entry name" value="AAA_11"/>
    <property type="match status" value="2"/>
</dbReference>
<evidence type="ECO:0000313" key="3">
    <source>
        <dbReference type="EMBL" id="QGW28908.1"/>
    </source>
</evidence>
<dbReference type="Proteomes" id="UP000426027">
    <property type="component" value="Chromosome"/>
</dbReference>
<dbReference type="EMBL" id="CP046566">
    <property type="protein sequence ID" value="QGW28908.1"/>
    <property type="molecule type" value="Genomic_DNA"/>
</dbReference>
<evidence type="ECO:0008006" key="5">
    <source>
        <dbReference type="Google" id="ProtNLM"/>
    </source>
</evidence>
<dbReference type="SUPFAM" id="SSF52540">
    <property type="entry name" value="P-loop containing nucleoside triphosphate hydrolases"/>
    <property type="match status" value="1"/>
</dbReference>
<name>A0A6I6GMK4_9BACT</name>
<evidence type="ECO:0000313" key="4">
    <source>
        <dbReference type="Proteomes" id="UP000426027"/>
    </source>
</evidence>
<feature type="domain" description="DNA2/NAM7 helicase-like C-terminal" evidence="2">
    <location>
        <begin position="905"/>
        <end position="1135"/>
    </location>
</feature>
<gene>
    <name evidence="3" type="ORF">GLV81_13095</name>
</gene>
<proteinExistence type="predicted"/>
<dbReference type="RefSeq" id="WP_157479261.1">
    <property type="nucleotide sequence ID" value="NZ_CP046566.1"/>
</dbReference>
<evidence type="ECO:0000259" key="2">
    <source>
        <dbReference type="Pfam" id="PF13087"/>
    </source>
</evidence>
<dbReference type="CDD" id="cd18808">
    <property type="entry name" value="SF1_C_Upf1"/>
    <property type="match status" value="1"/>
</dbReference>
<organism evidence="3 4">
    <name type="scientific">Phnomibacter ginsenosidimutans</name>
    <dbReference type="NCBI Taxonomy" id="2676868"/>
    <lineage>
        <taxon>Bacteria</taxon>
        <taxon>Pseudomonadati</taxon>
        <taxon>Bacteroidota</taxon>
        <taxon>Chitinophagia</taxon>
        <taxon>Chitinophagales</taxon>
        <taxon>Chitinophagaceae</taxon>
        <taxon>Phnomibacter</taxon>
    </lineage>
</organism>
<dbReference type="InterPro" id="IPR045055">
    <property type="entry name" value="DNA2/NAM7-like"/>
</dbReference>
<dbReference type="InterPro" id="IPR047187">
    <property type="entry name" value="SF1_C_Upf1"/>
</dbReference>